<dbReference type="Gene3D" id="1.20.1050.60">
    <property type="entry name" value="alpha-1,2-mannosidase"/>
    <property type="match status" value="1"/>
</dbReference>
<evidence type="ECO:0000313" key="8">
    <source>
        <dbReference type="Proteomes" id="UP001155483"/>
    </source>
</evidence>
<dbReference type="InterPro" id="IPR008928">
    <property type="entry name" value="6-hairpin_glycosidase_sf"/>
</dbReference>
<dbReference type="InterPro" id="IPR041371">
    <property type="entry name" value="GH92_N"/>
</dbReference>
<dbReference type="Pfam" id="PF17678">
    <property type="entry name" value="Glyco_hydro_92N"/>
    <property type="match status" value="1"/>
</dbReference>
<feature type="domain" description="Glycosyl hydrolase family 92 N-terminal" evidence="6">
    <location>
        <begin position="33"/>
        <end position="270"/>
    </location>
</feature>
<comment type="caution">
    <text evidence="7">The sequence shown here is derived from an EMBL/GenBank/DDBJ whole genome shotgun (WGS) entry which is preliminary data.</text>
</comment>
<dbReference type="GO" id="GO:0030246">
    <property type="term" value="F:carbohydrate binding"/>
    <property type="evidence" value="ECO:0007669"/>
    <property type="project" value="InterPro"/>
</dbReference>
<dbReference type="InterPro" id="IPR050883">
    <property type="entry name" value="PNGase"/>
</dbReference>
<dbReference type="Gene3D" id="2.70.98.10">
    <property type="match status" value="1"/>
</dbReference>
<dbReference type="Gene3D" id="1.20.1610.10">
    <property type="entry name" value="alpha-1,2-mannosidases domains"/>
    <property type="match status" value="1"/>
</dbReference>
<feature type="chain" id="PRO_5040982610" evidence="4">
    <location>
        <begin position="29"/>
        <end position="765"/>
    </location>
</feature>
<comment type="cofactor">
    <cofactor evidence="1">
        <name>Ca(2+)</name>
        <dbReference type="ChEBI" id="CHEBI:29108"/>
    </cofactor>
</comment>
<evidence type="ECO:0000256" key="3">
    <source>
        <dbReference type="ARBA" id="ARBA00022837"/>
    </source>
</evidence>
<dbReference type="Pfam" id="PF07971">
    <property type="entry name" value="Glyco_hydro_92"/>
    <property type="match status" value="1"/>
</dbReference>
<dbReference type="InterPro" id="IPR014718">
    <property type="entry name" value="GH-type_carb-bd"/>
</dbReference>
<dbReference type="Proteomes" id="UP001155483">
    <property type="component" value="Unassembled WGS sequence"/>
</dbReference>
<dbReference type="GO" id="GO:0005975">
    <property type="term" value="P:carbohydrate metabolic process"/>
    <property type="evidence" value="ECO:0007669"/>
    <property type="project" value="InterPro"/>
</dbReference>
<feature type="domain" description="Glycosyl hydrolase family 92" evidence="5">
    <location>
        <begin position="276"/>
        <end position="747"/>
    </location>
</feature>
<organism evidence="7 8">
    <name type="scientific">Paraflavisolibacter caeni</name>
    <dbReference type="NCBI Taxonomy" id="2982496"/>
    <lineage>
        <taxon>Bacteria</taxon>
        <taxon>Pseudomonadati</taxon>
        <taxon>Bacteroidota</taxon>
        <taxon>Chitinophagia</taxon>
        <taxon>Chitinophagales</taxon>
        <taxon>Chitinophagaceae</taxon>
        <taxon>Paraflavisolibacter</taxon>
    </lineage>
</organism>
<keyword evidence="8" id="KW-1185">Reference proteome</keyword>
<reference evidence="7" key="2">
    <citation type="submission" date="2023-04" db="EMBL/GenBank/DDBJ databases">
        <title>Paracnuella aquatica gen. nov., sp. nov., a member of the family Chitinophagaceae isolated from a hot spring.</title>
        <authorList>
            <person name="Wang C."/>
        </authorList>
    </citation>
    <scope>NUCLEOTIDE SEQUENCE</scope>
    <source>
        <strain evidence="7">LB-8</strain>
    </source>
</reference>
<keyword evidence="4" id="KW-0732">Signal</keyword>
<dbReference type="Gene3D" id="3.30.2080.10">
    <property type="entry name" value="GH92 mannosidase domain"/>
    <property type="match status" value="1"/>
</dbReference>
<dbReference type="GO" id="GO:0000224">
    <property type="term" value="F:peptide-N4-(N-acetyl-beta-glucosaminyl)asparagine amidase activity"/>
    <property type="evidence" value="ECO:0007669"/>
    <property type="project" value="TreeGrafter"/>
</dbReference>
<keyword evidence="7" id="KW-0378">Hydrolase</keyword>
<evidence type="ECO:0000256" key="1">
    <source>
        <dbReference type="ARBA" id="ARBA00001913"/>
    </source>
</evidence>
<keyword evidence="7" id="KW-0326">Glycosidase</keyword>
<evidence type="ECO:0000259" key="5">
    <source>
        <dbReference type="Pfam" id="PF07971"/>
    </source>
</evidence>
<dbReference type="PANTHER" id="PTHR12143:SF43">
    <property type="entry name" value="PUTATIVE-RELATED"/>
    <property type="match status" value="1"/>
</dbReference>
<dbReference type="SUPFAM" id="SSF48208">
    <property type="entry name" value="Six-hairpin glycosidases"/>
    <property type="match status" value="1"/>
</dbReference>
<dbReference type="EC" id="3.2.1.-" evidence="7"/>
<keyword evidence="3" id="KW-0106">Calcium</keyword>
<proteinExistence type="predicted"/>
<dbReference type="GO" id="GO:0005829">
    <property type="term" value="C:cytosol"/>
    <property type="evidence" value="ECO:0007669"/>
    <property type="project" value="TreeGrafter"/>
</dbReference>
<dbReference type="NCBIfam" id="TIGR01180">
    <property type="entry name" value="aman2_put"/>
    <property type="match status" value="1"/>
</dbReference>
<accession>A0A9X3BGL7</accession>
<dbReference type="InterPro" id="IPR012939">
    <property type="entry name" value="Glyco_hydro_92"/>
</dbReference>
<dbReference type="InterPro" id="IPR005887">
    <property type="entry name" value="GH92_a_mannosidase_put"/>
</dbReference>
<dbReference type="PANTHER" id="PTHR12143">
    <property type="entry name" value="PEPTIDE N-GLYCANASE PNGASE -RELATED"/>
    <property type="match status" value="1"/>
</dbReference>
<comment type="subunit">
    <text evidence="2">Monomer.</text>
</comment>
<name>A0A9X3BGL7_9BACT</name>
<reference evidence="7" key="1">
    <citation type="submission" date="2022-09" db="EMBL/GenBank/DDBJ databases">
        <authorList>
            <person name="Yuan C."/>
            <person name="Ke Z."/>
        </authorList>
    </citation>
    <scope>NUCLEOTIDE SEQUENCE</scope>
    <source>
        <strain evidence="7">LB-8</strain>
    </source>
</reference>
<evidence type="ECO:0000256" key="2">
    <source>
        <dbReference type="ARBA" id="ARBA00011245"/>
    </source>
</evidence>
<dbReference type="GO" id="GO:0016798">
    <property type="term" value="F:hydrolase activity, acting on glycosyl bonds"/>
    <property type="evidence" value="ECO:0007669"/>
    <property type="project" value="UniProtKB-KW"/>
</dbReference>
<evidence type="ECO:0000259" key="6">
    <source>
        <dbReference type="Pfam" id="PF17678"/>
    </source>
</evidence>
<sequence>MIQIQKRENNIKAIFILCCVFFSAVLQAQHHQYVDPFIGSEGEGNVFIGPSCPFGMVKPGPDNNKASNSGYSADKDKAIYGFSQVHVSGTGGGPKYGNISVMPFSGDTGNIKHESLRSNEVAKAAYYSVLLSKWNIKTEITTSPKVAYYRFSFANNDNNGIKIDAGHFLGENPVPNAREAQQFVGSEIEIVSETEVKGYSKIRGGWNNGATYTVYFHAIFSQPFSHFKTWKDDQLVSGEKVQMDEGKKTGALLFFHSMQGKQVEMKIGISYISPLKAKKNISTEIPHWQFEKTLAASQALWENLLSRIEIDEDASSDQKKMFYTALYHTMLMPVDRTGENPLWENNGPYYDDFYAIWDTFRSSNPLITLINTSREVDIVNALLQIYQRAGYMPDARSGNSNGRTQGGSNAEVLIADAYVKKLKGINYYLGLEAMLKDATVPPGGNEEQEGRGGLTDYNTLGYVSNNFVRAGNRTLEYAYNDYCLAMVAKGLGRNGEYFRFIKQSNNWQNLWRPIEDNGSSGFIMPKDASGKWIDSIQCDVSNGRATYVKYTPLAQDWPICVCWWCGFFYEASSWEYSFYVPHDVATLIEKCGGKAAFEKRLNTLFNNGYYNVGNEPSFLTPNLYHWIGRPDLSSERIWQIINKHYNASRSGIPGNDDSGAMSSWLLFHSIGIYPNAGQSYYLINAPAFKRTVIHQEHGKDFVIKAPRLSAKNMYIQSATLNGKPFQQSWIEHEDITAGGELVLEMGDKPSSWGRTMLPPSLSTSK</sequence>
<dbReference type="AlphaFoldDB" id="A0A9X3BGL7"/>
<protein>
    <submittedName>
        <fullName evidence="7">GH92 family glycosyl hydrolase</fullName>
        <ecNumber evidence="7">3.2.1.-</ecNumber>
    </submittedName>
</protein>
<feature type="signal peptide" evidence="4">
    <location>
        <begin position="1"/>
        <end position="28"/>
    </location>
</feature>
<evidence type="ECO:0000256" key="4">
    <source>
        <dbReference type="SAM" id="SignalP"/>
    </source>
</evidence>
<evidence type="ECO:0000313" key="7">
    <source>
        <dbReference type="EMBL" id="MCU7551154.1"/>
    </source>
</evidence>
<dbReference type="FunFam" id="3.30.2080.10:FF:000001">
    <property type="entry name" value="Alpha-1,2-mannosidase subfamily"/>
    <property type="match status" value="1"/>
</dbReference>
<gene>
    <name evidence="7" type="ORF">OCK74_18685</name>
</gene>
<dbReference type="EMBL" id="JAOTIF010000018">
    <property type="protein sequence ID" value="MCU7551154.1"/>
    <property type="molecule type" value="Genomic_DNA"/>
</dbReference>
<dbReference type="GO" id="GO:0006516">
    <property type="term" value="P:glycoprotein catabolic process"/>
    <property type="evidence" value="ECO:0007669"/>
    <property type="project" value="TreeGrafter"/>
</dbReference>
<dbReference type="RefSeq" id="WP_279298593.1">
    <property type="nucleotide sequence ID" value="NZ_JAOTIF010000018.1"/>
</dbReference>